<keyword evidence="2" id="KW-1133">Transmembrane helix</keyword>
<dbReference type="Pfam" id="PF00326">
    <property type="entry name" value="Peptidase_S9"/>
    <property type="match status" value="1"/>
</dbReference>
<keyword evidence="2" id="KW-0472">Membrane</keyword>
<dbReference type="SUPFAM" id="SSF53474">
    <property type="entry name" value="alpha/beta-Hydrolases"/>
    <property type="match status" value="1"/>
</dbReference>
<dbReference type="Gene3D" id="3.40.50.1820">
    <property type="entry name" value="alpha/beta hydrolase"/>
    <property type="match status" value="1"/>
</dbReference>
<name>A0ABS9TQ05_9PSEU</name>
<evidence type="ECO:0000256" key="3">
    <source>
        <dbReference type="SAM" id="SignalP"/>
    </source>
</evidence>
<evidence type="ECO:0000313" key="6">
    <source>
        <dbReference type="Proteomes" id="UP001299970"/>
    </source>
</evidence>
<dbReference type="RefSeq" id="WP_241041416.1">
    <property type="nucleotide sequence ID" value="NZ_BAAAJF010000060.1"/>
</dbReference>
<sequence length="480" mass="50091">MGLRRGLVALGAGAALLTALMGTAAWTATPAAAATREWTPTQADPAVREIQLSVPTSDGLVLPATLRVPADARPKMPGMVLVHGAGPGPREKYRAEAEAFARAGIATLAYDKRTAGYSLLERSYSRLADDAIAAADLLRGRPEVDPDAVGFWGFSEGGWVAPVAAERAPQAAFLVVVGANGVAPLRQQIWADTIKMEHAGVTGSLVETHARTPYRVLTAMGLFPEPYFDPGPALRSLTLPVLGIWGAQDRLTPPVESVTAYRAGLDEAGNSHYTLRTVEGAEHGLRTTTTGFDKGNTFAPGYVDLVTSWVADVAGGRPPATSVAGVGEQPRATAAVPPPFWYESAWVQVGAPAVLVLGFAGFGLTGAWRRLRGRPVLRSSWPAGVLAGAGLTTVVGTFAYLGYLQATAGRTVTPGPMLAGRPLVWLALQALAVVAVIAAIMVAVRWRAAAGSSGRTRVTVLLATGAVFVPWAAFWGLLVP</sequence>
<gene>
    <name evidence="5" type="ORF">MMF94_33290</name>
</gene>
<evidence type="ECO:0000256" key="2">
    <source>
        <dbReference type="SAM" id="Phobius"/>
    </source>
</evidence>
<feature type="transmembrane region" description="Helical" evidence="2">
    <location>
        <begin position="423"/>
        <end position="446"/>
    </location>
</feature>
<dbReference type="InterPro" id="IPR001375">
    <property type="entry name" value="Peptidase_S9_cat"/>
</dbReference>
<reference evidence="5 6" key="1">
    <citation type="submission" date="2022-03" db="EMBL/GenBank/DDBJ databases">
        <title>Pseudonocardia alaer sp. nov., a novel actinomycete isolated from reed forest soil.</title>
        <authorList>
            <person name="Wang L."/>
        </authorList>
    </citation>
    <scope>NUCLEOTIDE SEQUENCE [LARGE SCALE GENOMIC DNA]</scope>
    <source>
        <strain evidence="5 6">Y-16303</strain>
    </source>
</reference>
<evidence type="ECO:0000259" key="4">
    <source>
        <dbReference type="Pfam" id="PF00326"/>
    </source>
</evidence>
<dbReference type="PROSITE" id="PS00708">
    <property type="entry name" value="PRO_ENDOPEP_SER"/>
    <property type="match status" value="1"/>
</dbReference>
<dbReference type="InterPro" id="IPR029058">
    <property type="entry name" value="AB_hydrolase_fold"/>
</dbReference>
<feature type="transmembrane region" description="Helical" evidence="2">
    <location>
        <begin position="345"/>
        <end position="368"/>
    </location>
</feature>
<dbReference type="Proteomes" id="UP001299970">
    <property type="component" value="Unassembled WGS sequence"/>
</dbReference>
<dbReference type="InterPro" id="IPR002471">
    <property type="entry name" value="Pept_S9_AS"/>
</dbReference>
<dbReference type="PANTHER" id="PTHR43265:SF1">
    <property type="entry name" value="ESTERASE ESTD"/>
    <property type="match status" value="1"/>
</dbReference>
<dbReference type="InterPro" id="IPR053145">
    <property type="entry name" value="AB_hydrolase_Est10"/>
</dbReference>
<feature type="transmembrane region" description="Helical" evidence="2">
    <location>
        <begin position="380"/>
        <end position="403"/>
    </location>
</feature>
<dbReference type="EMBL" id="JAKXMK010000035">
    <property type="protein sequence ID" value="MCH6170605.1"/>
    <property type="molecule type" value="Genomic_DNA"/>
</dbReference>
<feature type="transmembrane region" description="Helical" evidence="2">
    <location>
        <begin position="458"/>
        <end position="478"/>
    </location>
</feature>
<feature type="chain" id="PRO_5045802354" evidence="3">
    <location>
        <begin position="25"/>
        <end position="480"/>
    </location>
</feature>
<feature type="domain" description="Peptidase S9 prolyl oligopeptidase catalytic" evidence="4">
    <location>
        <begin position="128"/>
        <end position="290"/>
    </location>
</feature>
<keyword evidence="2" id="KW-0812">Transmembrane</keyword>
<keyword evidence="3" id="KW-0732">Signal</keyword>
<keyword evidence="1" id="KW-0378">Hydrolase</keyword>
<feature type="signal peptide" evidence="3">
    <location>
        <begin position="1"/>
        <end position="24"/>
    </location>
</feature>
<keyword evidence="6" id="KW-1185">Reference proteome</keyword>
<dbReference type="InterPro" id="IPR006311">
    <property type="entry name" value="TAT_signal"/>
</dbReference>
<dbReference type="PROSITE" id="PS51318">
    <property type="entry name" value="TAT"/>
    <property type="match status" value="1"/>
</dbReference>
<evidence type="ECO:0000313" key="5">
    <source>
        <dbReference type="EMBL" id="MCH6170605.1"/>
    </source>
</evidence>
<evidence type="ECO:0000256" key="1">
    <source>
        <dbReference type="ARBA" id="ARBA00022801"/>
    </source>
</evidence>
<dbReference type="PANTHER" id="PTHR43265">
    <property type="entry name" value="ESTERASE ESTD"/>
    <property type="match status" value="1"/>
</dbReference>
<protein>
    <submittedName>
        <fullName evidence="5">Prolyl oligopeptidase family serine peptidase</fullName>
    </submittedName>
</protein>
<organism evidence="5 6">
    <name type="scientific">Pseudonocardia alaniniphila</name>
    <dbReference type="NCBI Taxonomy" id="75291"/>
    <lineage>
        <taxon>Bacteria</taxon>
        <taxon>Bacillati</taxon>
        <taxon>Actinomycetota</taxon>
        <taxon>Actinomycetes</taxon>
        <taxon>Pseudonocardiales</taxon>
        <taxon>Pseudonocardiaceae</taxon>
        <taxon>Pseudonocardia</taxon>
    </lineage>
</organism>
<comment type="caution">
    <text evidence="5">The sequence shown here is derived from an EMBL/GenBank/DDBJ whole genome shotgun (WGS) entry which is preliminary data.</text>
</comment>
<accession>A0ABS9TQ05</accession>
<proteinExistence type="predicted"/>